<dbReference type="GeneID" id="64693002"/>
<dbReference type="AlphaFoldDB" id="A0A9P7K0A2"/>
<evidence type="ECO:0000313" key="1">
    <source>
        <dbReference type="EMBL" id="KAG2118689.1"/>
    </source>
</evidence>
<gene>
    <name evidence="1" type="ORF">F5147DRAFT_565122</name>
</gene>
<organism evidence="1 2">
    <name type="scientific">Suillus discolor</name>
    <dbReference type="NCBI Taxonomy" id="1912936"/>
    <lineage>
        <taxon>Eukaryota</taxon>
        <taxon>Fungi</taxon>
        <taxon>Dikarya</taxon>
        <taxon>Basidiomycota</taxon>
        <taxon>Agaricomycotina</taxon>
        <taxon>Agaricomycetes</taxon>
        <taxon>Agaricomycetidae</taxon>
        <taxon>Boletales</taxon>
        <taxon>Suillineae</taxon>
        <taxon>Suillaceae</taxon>
        <taxon>Suillus</taxon>
    </lineage>
</organism>
<dbReference type="OrthoDB" id="2692842at2759"/>
<accession>A0A9P7K0A2</accession>
<evidence type="ECO:0000313" key="2">
    <source>
        <dbReference type="Proteomes" id="UP000823399"/>
    </source>
</evidence>
<sequence length="94" mass="10729">LAFKYSDFKICSHSGLRTRPRSTLPSSWRSPYSMETVSPHRPGFAMSIHSSIYPNVKFVLGIIIHEEGIVCVRMDEGDGLRKRYNEAAQWVLLC</sequence>
<name>A0A9P7K0A2_9AGAM</name>
<dbReference type="RefSeq" id="XP_041298798.1">
    <property type="nucleotide sequence ID" value="XM_041430743.1"/>
</dbReference>
<dbReference type="Proteomes" id="UP000823399">
    <property type="component" value="Unassembled WGS sequence"/>
</dbReference>
<proteinExistence type="predicted"/>
<feature type="non-terminal residue" evidence="1">
    <location>
        <position position="1"/>
    </location>
</feature>
<comment type="caution">
    <text evidence="1">The sequence shown here is derived from an EMBL/GenBank/DDBJ whole genome shotgun (WGS) entry which is preliminary data.</text>
</comment>
<reference evidence="1" key="1">
    <citation type="journal article" date="2020" name="New Phytol.">
        <title>Comparative genomics reveals dynamic genome evolution in host specialist ectomycorrhizal fungi.</title>
        <authorList>
            <person name="Lofgren L.A."/>
            <person name="Nguyen N.H."/>
            <person name="Vilgalys R."/>
            <person name="Ruytinx J."/>
            <person name="Liao H.L."/>
            <person name="Branco S."/>
            <person name="Kuo A."/>
            <person name="LaButti K."/>
            <person name="Lipzen A."/>
            <person name="Andreopoulos W."/>
            <person name="Pangilinan J."/>
            <person name="Riley R."/>
            <person name="Hundley H."/>
            <person name="Na H."/>
            <person name="Barry K."/>
            <person name="Grigoriev I.V."/>
            <person name="Stajich J.E."/>
            <person name="Kennedy P.G."/>
        </authorList>
    </citation>
    <scope>NUCLEOTIDE SEQUENCE</scope>
    <source>
        <strain evidence="1">FC423</strain>
    </source>
</reference>
<keyword evidence="2" id="KW-1185">Reference proteome</keyword>
<protein>
    <submittedName>
        <fullName evidence="1">Uncharacterized protein</fullName>
    </submittedName>
</protein>
<dbReference type="EMBL" id="JABBWM010000003">
    <property type="protein sequence ID" value="KAG2118689.1"/>
    <property type="molecule type" value="Genomic_DNA"/>
</dbReference>